<dbReference type="PANTHER" id="PTHR12001">
    <property type="entry name" value="GERANYLGERANYL PYROPHOSPHATE SYNTHASE"/>
    <property type="match status" value="1"/>
</dbReference>
<dbReference type="Gene3D" id="1.10.600.10">
    <property type="entry name" value="Farnesyl Diphosphate Synthase"/>
    <property type="match status" value="1"/>
</dbReference>
<dbReference type="GO" id="GO:0008299">
    <property type="term" value="P:isoprenoid biosynthetic process"/>
    <property type="evidence" value="ECO:0007669"/>
    <property type="project" value="InterPro"/>
</dbReference>
<dbReference type="Pfam" id="PF00348">
    <property type="entry name" value="polyprenyl_synt"/>
    <property type="match status" value="1"/>
</dbReference>
<evidence type="ECO:0000256" key="1">
    <source>
        <dbReference type="ARBA" id="ARBA00001946"/>
    </source>
</evidence>
<dbReference type="PROSITE" id="PS00723">
    <property type="entry name" value="POLYPRENYL_SYNTHASE_1"/>
    <property type="match status" value="1"/>
</dbReference>
<gene>
    <name evidence="7" type="ORF">WS74_1166</name>
</gene>
<dbReference type="AlphaFoldDB" id="A0A075U7H1"/>
<reference evidence="7 8" key="1">
    <citation type="journal article" date="2014" name="Genome Announc.">
        <title>Complete Genome Sequences of Fish Pathogenic Weissella ceti Strains WS74 and WS105.</title>
        <authorList>
            <person name="Figueiredo H.C."/>
            <person name="Leal C.A."/>
            <person name="Dorella F.A."/>
            <person name="Carvalho A.F."/>
            <person name="Soares S.C."/>
            <person name="Pereira F.L."/>
            <person name="Azevedo V.A."/>
        </authorList>
    </citation>
    <scope>NUCLEOTIDE SEQUENCE [LARGE SCALE GENOMIC DNA]</scope>
    <source>
        <strain evidence="7 8">WS74</strain>
    </source>
</reference>
<keyword evidence="3 6" id="KW-0808">Transferase</keyword>
<dbReference type="CDD" id="cd00685">
    <property type="entry name" value="Trans_IPPS_HT"/>
    <property type="match status" value="1"/>
</dbReference>
<proteinExistence type="inferred from homology"/>
<dbReference type="GO" id="GO:0046872">
    <property type="term" value="F:metal ion binding"/>
    <property type="evidence" value="ECO:0007669"/>
    <property type="project" value="UniProtKB-KW"/>
</dbReference>
<dbReference type="PATRIC" id="fig|759620.7.peg.1120"/>
<dbReference type="KEGG" id="wci:WS105_1162"/>
<dbReference type="GO" id="GO:0004659">
    <property type="term" value="F:prenyltransferase activity"/>
    <property type="evidence" value="ECO:0007669"/>
    <property type="project" value="InterPro"/>
</dbReference>
<dbReference type="EMBL" id="CP009223">
    <property type="protein sequence ID" value="AIM63417.1"/>
    <property type="molecule type" value="Genomic_DNA"/>
</dbReference>
<evidence type="ECO:0000313" key="7">
    <source>
        <dbReference type="EMBL" id="AIM63417.1"/>
    </source>
</evidence>
<evidence type="ECO:0000256" key="5">
    <source>
        <dbReference type="ARBA" id="ARBA00022842"/>
    </source>
</evidence>
<dbReference type="InterPro" id="IPR008949">
    <property type="entry name" value="Isoprenoid_synthase_dom_sf"/>
</dbReference>
<organism evidence="7 8">
    <name type="scientific">Weissella ceti</name>
    <dbReference type="NCBI Taxonomy" id="759620"/>
    <lineage>
        <taxon>Bacteria</taxon>
        <taxon>Bacillati</taxon>
        <taxon>Bacillota</taxon>
        <taxon>Bacilli</taxon>
        <taxon>Lactobacillales</taxon>
        <taxon>Lactobacillaceae</taxon>
        <taxon>Weissella</taxon>
    </lineage>
</organism>
<evidence type="ECO:0000256" key="4">
    <source>
        <dbReference type="ARBA" id="ARBA00022723"/>
    </source>
</evidence>
<dbReference type="KEGG" id="wct:WS74_1166"/>
<dbReference type="OrthoDB" id="9805316at2"/>
<keyword evidence="4" id="KW-0479">Metal-binding</keyword>
<protein>
    <submittedName>
        <fullName evidence="7">Putative trans-hexaprenyltranstransferase</fullName>
    </submittedName>
</protein>
<comment type="similarity">
    <text evidence="2 6">Belongs to the FPP/GGPP synthase family.</text>
</comment>
<comment type="cofactor">
    <cofactor evidence="1">
        <name>Mg(2+)</name>
        <dbReference type="ChEBI" id="CHEBI:18420"/>
    </cofactor>
</comment>
<dbReference type="KEGG" id="wce:WS08_1098"/>
<dbReference type="Proteomes" id="UP000029079">
    <property type="component" value="Chromosome"/>
</dbReference>
<dbReference type="SFLD" id="SFLDS00005">
    <property type="entry name" value="Isoprenoid_Synthase_Type_I"/>
    <property type="match status" value="1"/>
</dbReference>
<reference evidence="8" key="2">
    <citation type="submission" date="2014-08" db="EMBL/GenBank/DDBJ databases">
        <title>Complete genome of Weissella ceti strain WS74 isolated from diseased rainbow trout in Brazil.</title>
        <authorList>
            <person name="Figueiredo H.C.P."/>
            <person name="Leal C.A.G."/>
            <person name="Pereira F.L."/>
            <person name="Soares S.C."/>
            <person name="Dorella F.A."/>
            <person name="Carvalho A.F."/>
            <person name="Azevedo V.A.C."/>
        </authorList>
    </citation>
    <scope>NUCLEOTIDE SEQUENCE [LARGE SCALE GENOMIC DNA]</scope>
    <source>
        <strain evidence="8">WS74</strain>
    </source>
</reference>
<keyword evidence="5" id="KW-0460">Magnesium</keyword>
<dbReference type="STRING" id="759620.WS105_1162"/>
<evidence type="ECO:0000256" key="6">
    <source>
        <dbReference type="RuleBase" id="RU004466"/>
    </source>
</evidence>
<evidence type="ECO:0000256" key="2">
    <source>
        <dbReference type="ARBA" id="ARBA00006706"/>
    </source>
</evidence>
<keyword evidence="8" id="KW-1185">Reference proteome</keyword>
<evidence type="ECO:0000256" key="3">
    <source>
        <dbReference type="ARBA" id="ARBA00022679"/>
    </source>
</evidence>
<sequence>MATTSHKLHSIWDDLPTMQKDLTSVSQVIEENLEVSNADVQAALINMMTGSGKFLRPALTLLAGQFAPHNHKNLIALAASVEILHSASLIHDDIIDDSPLRRHQASMQAQFGKDIAVYAGDVLFAKTFNLLAWHIQDISTSRMATGYLTDLLEGELEQRSNYYRLDMSLDDYLSQIAGKTASLFELAIRLGTSTWEETPANVEQHLTTFAYNLGMAFQIADDILDYENDSNTLGKPTLNDLREGIYSAPLLLALQKNPELANILNKRFDMTDDEAQSIADYVLSSGALDEAKELALDYANRADDMIDLLPDCESKDILMDLQTKLIARQD</sequence>
<dbReference type="PANTHER" id="PTHR12001:SF69">
    <property type="entry name" value="ALL TRANS-POLYPRENYL-DIPHOSPHATE SYNTHASE PDSS1"/>
    <property type="match status" value="1"/>
</dbReference>
<dbReference type="SUPFAM" id="SSF48576">
    <property type="entry name" value="Terpenoid synthases"/>
    <property type="match status" value="1"/>
</dbReference>
<dbReference type="PROSITE" id="PS00444">
    <property type="entry name" value="POLYPRENYL_SYNTHASE_2"/>
    <property type="match status" value="1"/>
</dbReference>
<evidence type="ECO:0000313" key="8">
    <source>
        <dbReference type="Proteomes" id="UP000029079"/>
    </source>
</evidence>
<name>A0A075U7H1_9LACO</name>
<dbReference type="InterPro" id="IPR033749">
    <property type="entry name" value="Polyprenyl_synt_CS"/>
</dbReference>
<accession>A0A075U7H1</accession>
<dbReference type="InterPro" id="IPR000092">
    <property type="entry name" value="Polyprenyl_synt"/>
</dbReference>